<organism evidence="1 2">
    <name type="scientific">Hypoxylon rubiginosum</name>
    <dbReference type="NCBI Taxonomy" id="110542"/>
    <lineage>
        <taxon>Eukaryota</taxon>
        <taxon>Fungi</taxon>
        <taxon>Dikarya</taxon>
        <taxon>Ascomycota</taxon>
        <taxon>Pezizomycotina</taxon>
        <taxon>Sordariomycetes</taxon>
        <taxon>Xylariomycetidae</taxon>
        <taxon>Xylariales</taxon>
        <taxon>Hypoxylaceae</taxon>
        <taxon>Hypoxylon</taxon>
    </lineage>
</organism>
<sequence length="165" mass="18499">MSFLSRGRDPHVEDRDDTPCRVSGGCEPSEIIPYLFLECSRPGCKPNKGRICMILAKSAQKLHLMCPTMLDITMRLLDGDPGALLVSLAHLRSLRRVYPQIGEQPRIETVERVQPLAVRTTLYSDLCDDRGTLLISLTSLCICFLHIALHIALHIVLHMVQKQIA</sequence>
<dbReference type="EMBL" id="MU394304">
    <property type="protein sequence ID" value="KAI6087917.1"/>
    <property type="molecule type" value="Genomic_DNA"/>
</dbReference>
<evidence type="ECO:0000313" key="1">
    <source>
        <dbReference type="EMBL" id="KAI6087917.1"/>
    </source>
</evidence>
<reference evidence="1 2" key="1">
    <citation type="journal article" date="2022" name="New Phytol.">
        <title>Ecological generalism drives hyperdiversity of secondary metabolite gene clusters in xylarialean endophytes.</title>
        <authorList>
            <person name="Franco M.E.E."/>
            <person name="Wisecaver J.H."/>
            <person name="Arnold A.E."/>
            <person name="Ju Y.M."/>
            <person name="Slot J.C."/>
            <person name="Ahrendt S."/>
            <person name="Moore L.P."/>
            <person name="Eastman K.E."/>
            <person name="Scott K."/>
            <person name="Konkel Z."/>
            <person name="Mondo S.J."/>
            <person name="Kuo A."/>
            <person name="Hayes R.D."/>
            <person name="Haridas S."/>
            <person name="Andreopoulos B."/>
            <person name="Riley R."/>
            <person name="LaButti K."/>
            <person name="Pangilinan J."/>
            <person name="Lipzen A."/>
            <person name="Amirebrahimi M."/>
            <person name="Yan J."/>
            <person name="Adam C."/>
            <person name="Keymanesh K."/>
            <person name="Ng V."/>
            <person name="Louie K."/>
            <person name="Northen T."/>
            <person name="Drula E."/>
            <person name="Henrissat B."/>
            <person name="Hsieh H.M."/>
            <person name="Youens-Clark K."/>
            <person name="Lutzoni F."/>
            <person name="Miadlikowska J."/>
            <person name="Eastwood D.C."/>
            <person name="Hamelin R.C."/>
            <person name="Grigoriev I.V."/>
            <person name="U'Ren J.M."/>
        </authorList>
    </citation>
    <scope>NUCLEOTIDE SEQUENCE [LARGE SCALE GENOMIC DNA]</scope>
    <source>
        <strain evidence="1 2">ER1909</strain>
    </source>
</reference>
<evidence type="ECO:0000313" key="2">
    <source>
        <dbReference type="Proteomes" id="UP001497680"/>
    </source>
</evidence>
<dbReference type="Proteomes" id="UP001497680">
    <property type="component" value="Unassembled WGS sequence"/>
</dbReference>
<keyword evidence="2" id="KW-1185">Reference proteome</keyword>
<gene>
    <name evidence="1" type="ORF">F4821DRAFT_97146</name>
</gene>
<protein>
    <submittedName>
        <fullName evidence="1">Uncharacterized protein</fullName>
    </submittedName>
</protein>
<comment type="caution">
    <text evidence="1">The sequence shown here is derived from an EMBL/GenBank/DDBJ whole genome shotgun (WGS) entry which is preliminary data.</text>
</comment>
<name>A0ACC0D584_9PEZI</name>
<proteinExistence type="predicted"/>
<accession>A0ACC0D584</accession>